<gene>
    <name evidence="1" type="ORF">Dthio_PD2857</name>
</gene>
<reference evidence="1" key="1">
    <citation type="submission" date="2010-05" db="EMBL/GenBank/DDBJ databases">
        <title>The draft genome of Desulfonatronospira thiodismutans ASO3-1.</title>
        <authorList>
            <consortium name="US DOE Joint Genome Institute (JGI-PGF)"/>
            <person name="Lucas S."/>
            <person name="Copeland A."/>
            <person name="Lapidus A."/>
            <person name="Cheng J.-F."/>
            <person name="Bruce D."/>
            <person name="Goodwin L."/>
            <person name="Pitluck S."/>
            <person name="Chertkov O."/>
            <person name="Brettin T."/>
            <person name="Detter J.C."/>
            <person name="Han C."/>
            <person name="Land M.L."/>
            <person name="Hauser L."/>
            <person name="Kyrpides N."/>
            <person name="Mikhailova N."/>
            <person name="Muyzer G."/>
            <person name="Woyke T."/>
        </authorList>
    </citation>
    <scope>NUCLEOTIDE SEQUENCE [LARGE SCALE GENOMIC DNA]</scope>
    <source>
        <strain evidence="1">ASO3-1</strain>
    </source>
</reference>
<dbReference type="RefSeq" id="WP_008868569.1">
    <property type="nucleotide sequence ID" value="NZ_ACJN02000001.1"/>
</dbReference>
<proteinExistence type="predicted"/>
<comment type="caution">
    <text evidence="1">The sequence shown here is derived from an EMBL/GenBank/DDBJ whole genome shotgun (WGS) entry which is preliminary data.</text>
</comment>
<dbReference type="Proteomes" id="UP000005496">
    <property type="component" value="Unassembled WGS sequence"/>
</dbReference>
<organism evidence="1 2">
    <name type="scientific">Desulfonatronospira thiodismutans ASO3-1</name>
    <dbReference type="NCBI Taxonomy" id="555779"/>
    <lineage>
        <taxon>Bacteria</taxon>
        <taxon>Pseudomonadati</taxon>
        <taxon>Thermodesulfobacteriota</taxon>
        <taxon>Desulfovibrionia</taxon>
        <taxon>Desulfovibrionales</taxon>
        <taxon>Desulfonatronovibrionaceae</taxon>
        <taxon>Desulfonatronospira</taxon>
    </lineage>
</organism>
<sequence>MAGQRTIITLPDEDRTWLESYSRTYGISMAEGVRRALRMLREDQEKDVYRALVEQTRNTSASA</sequence>
<evidence type="ECO:0000313" key="2">
    <source>
        <dbReference type="Proteomes" id="UP000005496"/>
    </source>
</evidence>
<keyword evidence="2" id="KW-1185">Reference proteome</keyword>
<name>D6SL76_9BACT</name>
<evidence type="ECO:0000313" key="1">
    <source>
        <dbReference type="EMBL" id="EFI35437.1"/>
    </source>
</evidence>
<evidence type="ECO:0008006" key="3">
    <source>
        <dbReference type="Google" id="ProtNLM"/>
    </source>
</evidence>
<dbReference type="OrthoDB" id="6064898at2"/>
<dbReference type="EMBL" id="ACJN02000001">
    <property type="protein sequence ID" value="EFI35437.1"/>
    <property type="molecule type" value="Genomic_DNA"/>
</dbReference>
<dbReference type="AlphaFoldDB" id="D6SL76"/>
<accession>D6SL76</accession>
<protein>
    <recommendedName>
        <fullName evidence="3">CopG domain protein DNA-binding domain protein</fullName>
    </recommendedName>
</protein>